<dbReference type="AlphaFoldDB" id="A0A6P6W7Z6"/>
<dbReference type="RefSeq" id="XP_071934164.1">
    <property type="nucleotide sequence ID" value="XM_072078063.1"/>
</dbReference>
<feature type="region of interest" description="Disordered" evidence="1">
    <location>
        <begin position="973"/>
        <end position="1073"/>
    </location>
</feature>
<evidence type="ECO:0000313" key="2">
    <source>
        <dbReference type="Proteomes" id="UP001652660"/>
    </source>
</evidence>
<feature type="compositionally biased region" description="Polar residues" evidence="1">
    <location>
        <begin position="762"/>
        <end position="772"/>
    </location>
</feature>
<evidence type="ECO:0000313" key="4">
    <source>
        <dbReference type="RefSeq" id="XP_071934164.1"/>
    </source>
</evidence>
<feature type="region of interest" description="Disordered" evidence="1">
    <location>
        <begin position="138"/>
        <end position="177"/>
    </location>
</feature>
<feature type="region of interest" description="Disordered" evidence="1">
    <location>
        <begin position="676"/>
        <end position="941"/>
    </location>
</feature>
<sequence>MTRICTCPGSLASSLESSIKRNQLAGASCKSCGGRFLVDGIGPLSRSMLGTVGLEVTNSINCELSWKTVKGKRSRKSVARNNGRVALGNKSPKRVGDFSGSDSDKFGEPGTGQCFPDKAEYVPIKKRRYYLRSPSPSLRTSLYSGQSVSPQLRTPSSHSDDLEHLSDHNGSSGSYTNRRGFVAARVGNGVNEGVVSDKVSEETSGELYNSDNFSGIALLAAAACINNIDDDPYEGKGDAVDISSLPQRSDASTSSLPVRECIPCSESGKQMDKDASLLDNKEGCSLVVESSHGAPSSSEETEEGKSASSKIDRRHWDLNTLMDAWEQPNEDTSAQYKCDDTCIDGMPMEKLDKEGSVIQRDCISNGSGSESCLPLDHIESATQSSTAKMKENGSEEFCQTSHSSLSGHSMEPVKYSLADEKVSSHVLGSNGSFTNCPLSESCHSSEVSGGNLDIKSRPVSTMIPGADSCRDASSLATTSEQNVVLPDASDLEKFGGENDGQLRDPEDSEKKTELPDNRIALGLEKCIGTCKTLDAENLESISGENTHPSSKCEGLSISDISVGGHSTVISDAKGQDGKILAANDLGTDAARCLGFKQLPSKDDDPHVRDEEGEGRSILQDSGKGFVLDDCHNSDVSQDDPGCINGRDKIDELQVGYDSPYEDGELRGSVLYSWEENELEDGENECLDYESDGRVGEGSDIGDSPSSKVVEAGSEGSQGKEKKGLLGVQSQETDSRRSTSVKSSSRGESKEIREKIETAGKKVSNQGSGTTEELSTDVIVERNYGSRRGRTSDHMDGLDVKGSYAGVGSKTTRGKLQSRIEGPSTLDAVERDNVYTLQGRSRNSGSSYSRENRDGCPDRYVTRYRPAVQERERNGGNNQLVYWDSRSRYPSSYRGPEGQVPNRQRSSMNDPVDKFGGVNSHDHKQSMNYSSRTERDSKPDRFATRYRSAVHERERIGGDGHWFYWESRNRYPSSYRGPEGQGQPRPRSVIADSVDKFGGLDPHDHKQSVNYSSKSMQRPLGWRRSPVDRDEYPGSQRRMAAFSSNRNRGGSRNFTDGVGRGPRGEYHQPMDDDAASSVRMPHYLSWKERGFFAPSTKGAHASVPRRDSRSRSRTRSPRAWHPQRERNLGARRHSRSPDFRSEARMDRMRAPFQKPNFAADYGESFMSPPRGRFSPQRNFRGLDDRNFVDSHLRHRRSPLNVFRQSQRLESIGLSGRLKSDDSFRPMMRPGRFPHTAGLGRGCKLEENDDDKRHDDRSGMMH</sequence>
<organism evidence="2 3">
    <name type="scientific">Coffea arabica</name>
    <name type="common">Arabian coffee</name>
    <dbReference type="NCBI Taxonomy" id="13443"/>
    <lineage>
        <taxon>Eukaryota</taxon>
        <taxon>Viridiplantae</taxon>
        <taxon>Streptophyta</taxon>
        <taxon>Embryophyta</taxon>
        <taxon>Tracheophyta</taxon>
        <taxon>Spermatophyta</taxon>
        <taxon>Magnoliopsida</taxon>
        <taxon>eudicotyledons</taxon>
        <taxon>Gunneridae</taxon>
        <taxon>Pentapetalae</taxon>
        <taxon>asterids</taxon>
        <taxon>lamiids</taxon>
        <taxon>Gentianales</taxon>
        <taxon>Rubiaceae</taxon>
        <taxon>Ixoroideae</taxon>
        <taxon>Gardenieae complex</taxon>
        <taxon>Bertiereae - Coffeeae clade</taxon>
        <taxon>Coffeeae</taxon>
        <taxon>Coffea</taxon>
    </lineage>
</organism>
<dbReference type="OrthoDB" id="1350766at2759"/>
<name>A0A6P6W7Z6_COFAR</name>
<dbReference type="GeneID" id="113730019"/>
<proteinExistence type="predicted"/>
<feature type="compositionally biased region" description="Basic and acidic residues" evidence="1">
    <location>
        <begin position="789"/>
        <end position="798"/>
    </location>
</feature>
<feature type="compositionally biased region" description="Basic and acidic residues" evidence="1">
    <location>
        <begin position="1134"/>
        <end position="1143"/>
    </location>
</feature>
<dbReference type="PANTHER" id="PTHR34536:SF6">
    <property type="entry name" value="DENTIN SIALOPHOSPHOPROTEIN-LIKE PROTEIN"/>
    <property type="match status" value="1"/>
</dbReference>
<feature type="compositionally biased region" description="Basic and acidic residues" evidence="1">
    <location>
        <begin position="158"/>
        <end position="167"/>
    </location>
</feature>
<feature type="compositionally biased region" description="Basic and acidic residues" evidence="1">
    <location>
        <begin position="599"/>
        <end position="609"/>
    </location>
</feature>
<accession>A0A6P6W7Z6</accession>
<protein>
    <submittedName>
        <fullName evidence="3">Uncharacterized protein LOC113730019</fullName>
    </submittedName>
</protein>
<feature type="compositionally biased region" description="Basic and acidic residues" evidence="1">
    <location>
        <begin position="931"/>
        <end position="941"/>
    </location>
</feature>
<feature type="compositionally biased region" description="Basic and acidic residues" evidence="1">
    <location>
        <begin position="849"/>
        <end position="860"/>
    </location>
</feature>
<feature type="compositionally biased region" description="Polar residues" evidence="1">
    <location>
        <begin position="145"/>
        <end position="155"/>
    </location>
</feature>
<feature type="region of interest" description="Disordered" evidence="1">
    <location>
        <begin position="447"/>
        <end position="515"/>
    </location>
</feature>
<evidence type="ECO:0000313" key="3">
    <source>
        <dbReference type="RefSeq" id="XP_027110227.1"/>
    </source>
</evidence>
<feature type="compositionally biased region" description="Basic and acidic residues" evidence="1">
    <location>
        <begin position="1241"/>
        <end position="1260"/>
    </location>
</feature>
<feature type="compositionally biased region" description="Basic and acidic residues" evidence="1">
    <location>
        <begin position="744"/>
        <end position="759"/>
    </location>
</feature>
<reference evidence="2" key="1">
    <citation type="journal article" date="2025" name="Foods">
        <title>Unveiling the Microbial Signatures of Arabica Coffee Cherries: Insights into Ripeness Specific Diversity, Functional Traits, and Implications for Quality and Safety.</title>
        <authorList>
            <consortium name="RefSeq"/>
            <person name="Tenea G.N."/>
            <person name="Cifuentes V."/>
            <person name="Reyes P."/>
            <person name="Cevallos-Vallejos M."/>
        </authorList>
    </citation>
    <scope>NUCLEOTIDE SEQUENCE [LARGE SCALE GENOMIC DNA]</scope>
</reference>
<feature type="region of interest" description="Disordered" evidence="1">
    <location>
        <begin position="596"/>
        <end position="620"/>
    </location>
</feature>
<dbReference type="PANTHER" id="PTHR34536">
    <property type="entry name" value="DENTIN SIALOPHOSPHOPROTEIN-LIKE PROTEIN"/>
    <property type="match status" value="1"/>
</dbReference>
<feature type="region of interest" description="Disordered" evidence="1">
    <location>
        <begin position="73"/>
        <end position="112"/>
    </location>
</feature>
<feature type="compositionally biased region" description="Low complexity" evidence="1">
    <location>
        <begin position="838"/>
        <end position="848"/>
    </location>
</feature>
<feature type="compositionally biased region" description="Polar residues" evidence="1">
    <location>
        <begin position="244"/>
        <end position="256"/>
    </location>
</feature>
<feature type="region of interest" description="Disordered" evidence="1">
    <location>
        <begin position="288"/>
        <end position="312"/>
    </location>
</feature>
<evidence type="ECO:0000256" key="1">
    <source>
        <dbReference type="SAM" id="MobiDB-lite"/>
    </source>
</evidence>
<feature type="region of interest" description="Disordered" evidence="1">
    <location>
        <begin position="1229"/>
        <end position="1260"/>
    </location>
</feature>
<feature type="region of interest" description="Disordered" evidence="1">
    <location>
        <begin position="1094"/>
        <end position="1143"/>
    </location>
</feature>
<feature type="region of interest" description="Disordered" evidence="1">
    <location>
        <begin position="238"/>
        <end position="257"/>
    </location>
</feature>
<gene>
    <name evidence="3 4" type="primary">LOC113730019</name>
</gene>
<reference evidence="3" key="2">
    <citation type="submission" date="2025-04" db="UniProtKB">
        <authorList>
            <consortium name="RefSeq"/>
        </authorList>
    </citation>
    <scope>IDENTIFICATION</scope>
    <source>
        <tissue evidence="3 4">Leaves</tissue>
    </source>
</reference>
<feature type="compositionally biased region" description="Polar residues" evidence="1">
    <location>
        <begin position="1041"/>
        <end position="1053"/>
    </location>
</feature>
<feature type="compositionally biased region" description="Basic and acidic residues" evidence="1">
    <location>
        <begin position="490"/>
        <end position="515"/>
    </location>
</feature>
<dbReference type="RefSeq" id="XP_027110227.1">
    <property type="nucleotide sequence ID" value="XM_027254426.1"/>
</dbReference>
<keyword evidence="2" id="KW-1185">Reference proteome</keyword>
<dbReference type="Proteomes" id="UP001652660">
    <property type="component" value="Chromosome 2e"/>
</dbReference>
<feature type="compositionally biased region" description="Acidic residues" evidence="1">
    <location>
        <begin position="676"/>
        <end position="689"/>
    </location>
</feature>